<keyword evidence="1" id="KW-0812">Transmembrane</keyword>
<protein>
    <submittedName>
        <fullName evidence="2">Uncharacterized protein</fullName>
    </submittedName>
</protein>
<keyword evidence="3" id="KW-1185">Reference proteome</keyword>
<accession>A0AB34JN90</accession>
<dbReference type="Proteomes" id="UP001515480">
    <property type="component" value="Unassembled WGS sequence"/>
</dbReference>
<feature type="transmembrane region" description="Helical" evidence="1">
    <location>
        <begin position="175"/>
        <end position="196"/>
    </location>
</feature>
<dbReference type="EMBL" id="JBGBPQ010000007">
    <property type="protein sequence ID" value="KAL1522172.1"/>
    <property type="molecule type" value="Genomic_DNA"/>
</dbReference>
<keyword evidence="1" id="KW-1133">Transmembrane helix</keyword>
<comment type="caution">
    <text evidence="2">The sequence shown here is derived from an EMBL/GenBank/DDBJ whole genome shotgun (WGS) entry which is preliminary data.</text>
</comment>
<feature type="transmembrane region" description="Helical" evidence="1">
    <location>
        <begin position="6"/>
        <end position="26"/>
    </location>
</feature>
<sequence length="206" mass="22186">MRDGTPIAMLCIHALLPCAAAFRVVAMTSHAGIPARRASPQLALDEGRAKLIQGGLPQKFAERVSFQSSGQRIANQEDEILILWKEFKKCYPSEAVAQEMLSKNTAVILPQLNSPRKIKGTYALLNTRLGKVRAAEVLEKNPGVLICSPESLEKQSDDDIVNAANLVDTLNKNKAVVNAFAGALFLGIVCAFIYRIGTVGATPPGM</sequence>
<dbReference type="AlphaFoldDB" id="A0AB34JN90"/>
<organism evidence="2 3">
    <name type="scientific">Prymnesium parvum</name>
    <name type="common">Toxic golden alga</name>
    <dbReference type="NCBI Taxonomy" id="97485"/>
    <lineage>
        <taxon>Eukaryota</taxon>
        <taxon>Haptista</taxon>
        <taxon>Haptophyta</taxon>
        <taxon>Prymnesiophyceae</taxon>
        <taxon>Prymnesiales</taxon>
        <taxon>Prymnesiaceae</taxon>
        <taxon>Prymnesium</taxon>
    </lineage>
</organism>
<evidence type="ECO:0000256" key="1">
    <source>
        <dbReference type="SAM" id="Phobius"/>
    </source>
</evidence>
<gene>
    <name evidence="2" type="ORF">AB1Y20_021811</name>
</gene>
<reference evidence="2 3" key="1">
    <citation type="journal article" date="2024" name="Science">
        <title>Giant polyketide synthase enzymes in the biosynthesis of giant marine polyether toxins.</title>
        <authorList>
            <person name="Fallon T.R."/>
            <person name="Shende V.V."/>
            <person name="Wierzbicki I.H."/>
            <person name="Pendleton A.L."/>
            <person name="Watervoot N.F."/>
            <person name="Auber R.P."/>
            <person name="Gonzalez D.J."/>
            <person name="Wisecaver J.H."/>
            <person name="Moore B.S."/>
        </authorList>
    </citation>
    <scope>NUCLEOTIDE SEQUENCE [LARGE SCALE GENOMIC DNA]</scope>
    <source>
        <strain evidence="2 3">12B1</strain>
    </source>
</reference>
<name>A0AB34JN90_PRYPA</name>
<evidence type="ECO:0000313" key="2">
    <source>
        <dbReference type="EMBL" id="KAL1522172.1"/>
    </source>
</evidence>
<evidence type="ECO:0000313" key="3">
    <source>
        <dbReference type="Proteomes" id="UP001515480"/>
    </source>
</evidence>
<keyword evidence="1" id="KW-0472">Membrane</keyword>
<proteinExistence type="predicted"/>